<dbReference type="EMBL" id="CP042906">
    <property type="protein sequence ID" value="QEX16005.1"/>
    <property type="molecule type" value="Genomic_DNA"/>
</dbReference>
<proteinExistence type="predicted"/>
<evidence type="ECO:0000313" key="2">
    <source>
        <dbReference type="Proteomes" id="UP000326202"/>
    </source>
</evidence>
<name>A0A5J6MHK3_9PROT</name>
<dbReference type="Proteomes" id="UP000326202">
    <property type="component" value="Chromosome"/>
</dbReference>
<gene>
    <name evidence="1" type="ORF">FRZ44_12950</name>
</gene>
<protein>
    <submittedName>
        <fullName evidence="1">Uncharacterized protein</fullName>
    </submittedName>
</protein>
<keyword evidence="2" id="KW-1185">Reference proteome</keyword>
<evidence type="ECO:0000313" key="1">
    <source>
        <dbReference type="EMBL" id="QEX16005.1"/>
    </source>
</evidence>
<organism evidence="1 2">
    <name type="scientific">Hypericibacter terrae</name>
    <dbReference type="NCBI Taxonomy" id="2602015"/>
    <lineage>
        <taxon>Bacteria</taxon>
        <taxon>Pseudomonadati</taxon>
        <taxon>Pseudomonadota</taxon>
        <taxon>Alphaproteobacteria</taxon>
        <taxon>Rhodospirillales</taxon>
        <taxon>Dongiaceae</taxon>
        <taxon>Hypericibacter</taxon>
    </lineage>
</organism>
<sequence>MNKDSHFEEFVHSHANLQYVAARAVKSIERSQFVAYSLLQVADITDEISHGPATGEAALVLEILARLGALQIAIRNRLHRLKALILLIGNAVPAECGDAAAYGYVPSVARKLLAACTEFPEVVNLAEWRLQNMTKKAEVGAAAIVLDALCQEMEAMNDVAEADLDSLRALSGTEAPDSLCC</sequence>
<reference evidence="1 2" key="1">
    <citation type="submission" date="2019-08" db="EMBL/GenBank/DDBJ databases">
        <title>Hyperibacter terrae gen. nov., sp. nov. and Hyperibacter viscosus sp. nov., two new members in the family Rhodospirillaceae isolated from the rhizosphere of Hypericum perforatum.</title>
        <authorList>
            <person name="Noviana Z."/>
        </authorList>
    </citation>
    <scope>NUCLEOTIDE SEQUENCE [LARGE SCALE GENOMIC DNA]</scope>
    <source>
        <strain evidence="1 2">R5913</strain>
    </source>
</reference>
<dbReference type="KEGG" id="htq:FRZ44_12950"/>
<accession>A0A5J6MHK3</accession>
<dbReference type="AlphaFoldDB" id="A0A5J6MHK3"/>